<feature type="region of interest" description="Disordered" evidence="1">
    <location>
        <begin position="1"/>
        <end position="40"/>
    </location>
</feature>
<accession>A0ABD2LAB3</accession>
<dbReference type="SUPFAM" id="SSF55729">
    <property type="entry name" value="Acyl-CoA N-acyltransferases (Nat)"/>
    <property type="match status" value="1"/>
</dbReference>
<dbReference type="Pfam" id="PF00583">
    <property type="entry name" value="Acetyltransf_1"/>
    <property type="match status" value="1"/>
</dbReference>
<name>A0ABD2LAB3_9BILA</name>
<evidence type="ECO:0000313" key="4">
    <source>
        <dbReference type="Proteomes" id="UP001620626"/>
    </source>
</evidence>
<dbReference type="Proteomes" id="UP001620626">
    <property type="component" value="Unassembled WGS sequence"/>
</dbReference>
<feature type="compositionally biased region" description="Basic and acidic residues" evidence="1">
    <location>
        <begin position="377"/>
        <end position="440"/>
    </location>
</feature>
<evidence type="ECO:0000313" key="3">
    <source>
        <dbReference type="EMBL" id="KAL3112177.1"/>
    </source>
</evidence>
<feature type="region of interest" description="Disordered" evidence="1">
    <location>
        <begin position="292"/>
        <end position="440"/>
    </location>
</feature>
<dbReference type="InterPro" id="IPR016181">
    <property type="entry name" value="Acyl_CoA_acyltransferase"/>
</dbReference>
<organism evidence="3 4">
    <name type="scientific">Heterodera trifolii</name>
    <dbReference type="NCBI Taxonomy" id="157864"/>
    <lineage>
        <taxon>Eukaryota</taxon>
        <taxon>Metazoa</taxon>
        <taxon>Ecdysozoa</taxon>
        <taxon>Nematoda</taxon>
        <taxon>Chromadorea</taxon>
        <taxon>Rhabditida</taxon>
        <taxon>Tylenchina</taxon>
        <taxon>Tylenchomorpha</taxon>
        <taxon>Tylenchoidea</taxon>
        <taxon>Heteroderidae</taxon>
        <taxon>Heteroderinae</taxon>
        <taxon>Heterodera</taxon>
    </lineage>
</organism>
<proteinExistence type="predicted"/>
<sequence length="440" mass="49281">MSASPNNGPKGQKETQEQQHGTAPPAAADRGEKPEFKSKSAKFASELRVAKPVAQRSMSAVAVKTTSPGTIEGYIGTLRMENFAPPIVIRKARPSDVDEIITFAQPAYMRDPLRADLLAGSKLKEVKKTDYNHCKSMLLDLFDGTRVILVGETRDRSGRKRLISCFQLYRQSKTAAYFGMFAVHPFFQASGLGKRLLTVAERYARIVWGSDEMQLDVGGSLSELKAGMGRLQRYYKRRGFRSTGILRPFTGAVSRFITVDRNDLWIEIMVKDIRGALDDIGGDPEKRMKRVNSRGRLAREADKDDGGGRDPQKRMERVRSFGRLVIEADRDNIGRDPQKRMERVRSLGRLAREADKSDEIKGKDGEEKKNTTQAEGEESKDITEEEKKKTNQAEGEESKGISGEEKTTQAEEKESKGKDGEEKKKTTQAEEEEKIKPLAD</sequence>
<dbReference type="PROSITE" id="PS51186">
    <property type="entry name" value="GNAT"/>
    <property type="match status" value="1"/>
</dbReference>
<dbReference type="InterPro" id="IPR000182">
    <property type="entry name" value="GNAT_dom"/>
</dbReference>
<keyword evidence="4" id="KW-1185">Reference proteome</keyword>
<feature type="compositionally biased region" description="Basic and acidic residues" evidence="1">
    <location>
        <begin position="297"/>
        <end position="319"/>
    </location>
</feature>
<evidence type="ECO:0000256" key="1">
    <source>
        <dbReference type="SAM" id="MobiDB-lite"/>
    </source>
</evidence>
<comment type="caution">
    <text evidence="3">The sequence shown here is derived from an EMBL/GenBank/DDBJ whole genome shotgun (WGS) entry which is preliminary data.</text>
</comment>
<evidence type="ECO:0000259" key="2">
    <source>
        <dbReference type="PROSITE" id="PS51186"/>
    </source>
</evidence>
<feature type="compositionally biased region" description="Basic and acidic residues" evidence="1">
    <location>
        <begin position="326"/>
        <end position="370"/>
    </location>
</feature>
<feature type="domain" description="N-acetyltransferase" evidence="2">
    <location>
        <begin position="87"/>
        <end position="260"/>
    </location>
</feature>
<dbReference type="CDD" id="cd04301">
    <property type="entry name" value="NAT_SF"/>
    <property type="match status" value="1"/>
</dbReference>
<dbReference type="AlphaFoldDB" id="A0ABD2LAB3"/>
<protein>
    <recommendedName>
        <fullName evidence="2">N-acetyltransferase domain-containing protein</fullName>
    </recommendedName>
</protein>
<gene>
    <name evidence="3" type="ORF">niasHT_012146</name>
</gene>
<dbReference type="EMBL" id="JBICBT010000480">
    <property type="protein sequence ID" value="KAL3112177.1"/>
    <property type="molecule type" value="Genomic_DNA"/>
</dbReference>
<feature type="compositionally biased region" description="Basic and acidic residues" evidence="1">
    <location>
        <begin position="29"/>
        <end position="38"/>
    </location>
</feature>
<dbReference type="Gene3D" id="3.40.630.30">
    <property type="match status" value="1"/>
</dbReference>
<reference evidence="3 4" key="1">
    <citation type="submission" date="2024-10" db="EMBL/GenBank/DDBJ databases">
        <authorList>
            <person name="Kim D."/>
        </authorList>
    </citation>
    <scope>NUCLEOTIDE SEQUENCE [LARGE SCALE GENOMIC DNA]</scope>
    <source>
        <strain evidence="3">BH-2024</strain>
    </source>
</reference>